<evidence type="ECO:0000256" key="1">
    <source>
        <dbReference type="SAM" id="Coils"/>
    </source>
</evidence>
<accession>A0ABP7MKF0</accession>
<dbReference type="PIRSF" id="PIRSF028069">
    <property type="entry name" value="UCP028069"/>
    <property type="match status" value="1"/>
</dbReference>
<dbReference type="Pfam" id="PF11932">
    <property type="entry name" value="DUF3450"/>
    <property type="match status" value="1"/>
</dbReference>
<dbReference type="EMBL" id="BAABBN010000007">
    <property type="protein sequence ID" value="GAA3925075.1"/>
    <property type="molecule type" value="Genomic_DNA"/>
</dbReference>
<proteinExistence type="predicted"/>
<organism evidence="3 4">
    <name type="scientific">Litoribacillus peritrichatus</name>
    <dbReference type="NCBI Taxonomy" id="718191"/>
    <lineage>
        <taxon>Bacteria</taxon>
        <taxon>Pseudomonadati</taxon>
        <taxon>Pseudomonadota</taxon>
        <taxon>Gammaproteobacteria</taxon>
        <taxon>Oceanospirillales</taxon>
        <taxon>Oceanospirillaceae</taxon>
        <taxon>Litoribacillus</taxon>
    </lineage>
</organism>
<evidence type="ECO:0000313" key="4">
    <source>
        <dbReference type="Proteomes" id="UP001501565"/>
    </source>
</evidence>
<feature type="signal peptide" evidence="2">
    <location>
        <begin position="1"/>
        <end position="25"/>
    </location>
</feature>
<comment type="caution">
    <text evidence="3">The sequence shown here is derived from an EMBL/GenBank/DDBJ whole genome shotgun (WGS) entry which is preliminary data.</text>
</comment>
<reference evidence="4" key="1">
    <citation type="journal article" date="2019" name="Int. J. Syst. Evol. Microbiol.">
        <title>The Global Catalogue of Microorganisms (GCM) 10K type strain sequencing project: providing services to taxonomists for standard genome sequencing and annotation.</title>
        <authorList>
            <consortium name="The Broad Institute Genomics Platform"/>
            <consortium name="The Broad Institute Genome Sequencing Center for Infectious Disease"/>
            <person name="Wu L."/>
            <person name="Ma J."/>
        </authorList>
    </citation>
    <scope>NUCLEOTIDE SEQUENCE [LARGE SCALE GENOMIC DNA]</scope>
    <source>
        <strain evidence="4">JCM 17551</strain>
    </source>
</reference>
<name>A0ABP7MKF0_9GAMM</name>
<feature type="coiled-coil region" evidence="1">
    <location>
        <begin position="70"/>
        <end position="104"/>
    </location>
</feature>
<dbReference type="InterPro" id="IPR016866">
    <property type="entry name" value="UCP028069"/>
</dbReference>
<protein>
    <submittedName>
        <fullName evidence="3">DUF3450 domain-containing protein</fullName>
    </submittedName>
</protein>
<keyword evidence="1" id="KW-0175">Coiled coil</keyword>
<sequence>MKPNFFVLKTLYGCGLVFFCLNSNAMQLEQSQKKLSSSYQVSSKVQARIDALDEQTQQDYYEYVRTEKRAEQIEAYNRQLQTMINSQQQELEDLEQQLVSLTDTEQSALPLLNKMLSTLTAFVDNDLPFLQSERSVRLSRLTKLLDRADVSVAEKYRQVLEAYQIEVEYGRTLEAYSGTLSMANQANRDVTFLRLGRIGLFYQTSDGQQSGQWNADEHRWQALDSSQNWSIQKGIQLALKQTVPELLELPVRP</sequence>
<keyword evidence="2" id="KW-0732">Signal</keyword>
<dbReference type="RefSeq" id="WP_344798366.1">
    <property type="nucleotide sequence ID" value="NZ_BAABBN010000007.1"/>
</dbReference>
<dbReference type="Proteomes" id="UP001501565">
    <property type="component" value="Unassembled WGS sequence"/>
</dbReference>
<evidence type="ECO:0000256" key="2">
    <source>
        <dbReference type="SAM" id="SignalP"/>
    </source>
</evidence>
<feature type="chain" id="PRO_5045038474" evidence="2">
    <location>
        <begin position="26"/>
        <end position="253"/>
    </location>
</feature>
<keyword evidence="4" id="KW-1185">Reference proteome</keyword>
<gene>
    <name evidence="3" type="ORF">GCM10022277_21240</name>
</gene>
<evidence type="ECO:0000313" key="3">
    <source>
        <dbReference type="EMBL" id="GAA3925075.1"/>
    </source>
</evidence>